<feature type="compositionally biased region" description="Basic and acidic residues" evidence="1">
    <location>
        <begin position="41"/>
        <end position="51"/>
    </location>
</feature>
<protein>
    <submittedName>
        <fullName evidence="2">Uncharacterized protein</fullName>
    </submittedName>
</protein>
<dbReference type="AlphaFoldDB" id="A0AAV5MTA8"/>
<reference evidence="2 3" key="1">
    <citation type="journal article" date="2021" name="Commun. Biol.">
        <title>The genome of Shorea leprosula (Dipterocarpaceae) highlights the ecological relevance of drought in aseasonal tropical rainforests.</title>
        <authorList>
            <person name="Ng K.K.S."/>
            <person name="Kobayashi M.J."/>
            <person name="Fawcett J.A."/>
            <person name="Hatakeyama M."/>
            <person name="Paape T."/>
            <person name="Ng C.H."/>
            <person name="Ang C.C."/>
            <person name="Tnah L.H."/>
            <person name="Lee C.T."/>
            <person name="Nishiyama T."/>
            <person name="Sese J."/>
            <person name="O'Brien M.J."/>
            <person name="Copetti D."/>
            <person name="Mohd Noor M.I."/>
            <person name="Ong R.C."/>
            <person name="Putra M."/>
            <person name="Sireger I.Z."/>
            <person name="Indrioko S."/>
            <person name="Kosugi Y."/>
            <person name="Izuno A."/>
            <person name="Isagi Y."/>
            <person name="Lee S.L."/>
            <person name="Shimizu K.K."/>
        </authorList>
    </citation>
    <scope>NUCLEOTIDE SEQUENCE [LARGE SCALE GENOMIC DNA]</scope>
    <source>
        <strain evidence="2">214</strain>
    </source>
</reference>
<dbReference type="EMBL" id="BPVZ01001171">
    <property type="protein sequence ID" value="GKV53220.1"/>
    <property type="molecule type" value="Genomic_DNA"/>
</dbReference>
<proteinExistence type="predicted"/>
<evidence type="ECO:0000313" key="3">
    <source>
        <dbReference type="Proteomes" id="UP001054252"/>
    </source>
</evidence>
<accession>A0AAV5MTA8</accession>
<sequence>TPGIFEAEHAQKMPKAFRFDHSTVRRVKRFLAKENQSSTTQERDSLKSEAR</sequence>
<gene>
    <name evidence="2" type="ORF">SLEP1_g59756</name>
</gene>
<name>A0AAV5MTA8_9ROSI</name>
<evidence type="ECO:0000313" key="2">
    <source>
        <dbReference type="EMBL" id="GKV53220.1"/>
    </source>
</evidence>
<evidence type="ECO:0000256" key="1">
    <source>
        <dbReference type="SAM" id="MobiDB-lite"/>
    </source>
</evidence>
<comment type="caution">
    <text evidence="2">The sequence shown here is derived from an EMBL/GenBank/DDBJ whole genome shotgun (WGS) entry which is preliminary data.</text>
</comment>
<organism evidence="2 3">
    <name type="scientific">Rubroshorea leprosula</name>
    <dbReference type="NCBI Taxonomy" id="152421"/>
    <lineage>
        <taxon>Eukaryota</taxon>
        <taxon>Viridiplantae</taxon>
        <taxon>Streptophyta</taxon>
        <taxon>Embryophyta</taxon>
        <taxon>Tracheophyta</taxon>
        <taxon>Spermatophyta</taxon>
        <taxon>Magnoliopsida</taxon>
        <taxon>eudicotyledons</taxon>
        <taxon>Gunneridae</taxon>
        <taxon>Pentapetalae</taxon>
        <taxon>rosids</taxon>
        <taxon>malvids</taxon>
        <taxon>Malvales</taxon>
        <taxon>Dipterocarpaceae</taxon>
        <taxon>Rubroshorea</taxon>
    </lineage>
</organism>
<dbReference type="Proteomes" id="UP001054252">
    <property type="component" value="Unassembled WGS sequence"/>
</dbReference>
<feature type="non-terminal residue" evidence="2">
    <location>
        <position position="1"/>
    </location>
</feature>
<keyword evidence="3" id="KW-1185">Reference proteome</keyword>
<feature type="region of interest" description="Disordered" evidence="1">
    <location>
        <begin position="30"/>
        <end position="51"/>
    </location>
</feature>